<feature type="domain" description="ABC transporter" evidence="4">
    <location>
        <begin position="27"/>
        <end position="338"/>
    </location>
</feature>
<dbReference type="AlphaFoldDB" id="A0A7S1A5M1"/>
<organism evidence="5">
    <name type="scientific">Noctiluca scintillans</name>
    <name type="common">Sea sparkle</name>
    <name type="synonym">Red tide dinoflagellate</name>
    <dbReference type="NCBI Taxonomy" id="2966"/>
    <lineage>
        <taxon>Eukaryota</taxon>
        <taxon>Sar</taxon>
        <taxon>Alveolata</taxon>
        <taxon>Dinophyceae</taxon>
        <taxon>Noctilucales</taxon>
        <taxon>Noctilucaceae</taxon>
        <taxon>Noctiluca</taxon>
    </lineage>
</organism>
<evidence type="ECO:0000256" key="1">
    <source>
        <dbReference type="ARBA" id="ARBA00004496"/>
    </source>
</evidence>
<dbReference type="GO" id="GO:0005524">
    <property type="term" value="F:ATP binding"/>
    <property type="evidence" value="ECO:0007669"/>
    <property type="project" value="InterPro"/>
</dbReference>
<protein>
    <recommendedName>
        <fullName evidence="4">ABC transporter domain-containing protein</fullName>
    </recommendedName>
</protein>
<dbReference type="SUPFAM" id="SSF52540">
    <property type="entry name" value="P-loop containing nucleoside triphosphate hydrolases"/>
    <property type="match status" value="1"/>
</dbReference>
<dbReference type="PROSITE" id="PS00211">
    <property type="entry name" value="ABC_TRANSPORTER_1"/>
    <property type="match status" value="1"/>
</dbReference>
<dbReference type="PANTHER" id="PTHR19211">
    <property type="entry name" value="ATP-BINDING TRANSPORT PROTEIN-RELATED"/>
    <property type="match status" value="1"/>
</dbReference>
<proteinExistence type="predicted"/>
<dbReference type="InterPro" id="IPR003439">
    <property type="entry name" value="ABC_transporter-like_ATP-bd"/>
</dbReference>
<dbReference type="Gene3D" id="3.40.50.300">
    <property type="entry name" value="P-loop containing nucleotide triphosphate hydrolases"/>
    <property type="match status" value="1"/>
</dbReference>
<dbReference type="Gene3D" id="2.40.50.990">
    <property type="match status" value="1"/>
</dbReference>
<dbReference type="PANTHER" id="PTHR19211:SF5">
    <property type="entry name" value="ELONGATION FACTOR 3A-RELATED"/>
    <property type="match status" value="1"/>
</dbReference>
<evidence type="ECO:0000313" key="5">
    <source>
        <dbReference type="EMBL" id="CAD8842630.1"/>
    </source>
</evidence>
<evidence type="ECO:0000256" key="3">
    <source>
        <dbReference type="ARBA" id="ARBA00022737"/>
    </source>
</evidence>
<reference evidence="5" key="1">
    <citation type="submission" date="2021-01" db="EMBL/GenBank/DDBJ databases">
        <authorList>
            <person name="Corre E."/>
            <person name="Pelletier E."/>
            <person name="Niang G."/>
            <person name="Scheremetjew M."/>
            <person name="Finn R."/>
            <person name="Kale V."/>
            <person name="Holt S."/>
            <person name="Cochrane G."/>
            <person name="Meng A."/>
            <person name="Brown T."/>
            <person name="Cohen L."/>
        </authorList>
    </citation>
    <scope>NUCLEOTIDE SEQUENCE</scope>
</reference>
<dbReference type="GO" id="GO:0016887">
    <property type="term" value="F:ATP hydrolysis activity"/>
    <property type="evidence" value="ECO:0007669"/>
    <property type="project" value="InterPro"/>
</dbReference>
<keyword evidence="3" id="KW-0677">Repeat</keyword>
<dbReference type="InterPro" id="IPR017871">
    <property type="entry name" value="ABC_transporter-like_CS"/>
</dbReference>
<gene>
    <name evidence="5" type="ORF">NSCI0253_LOCUS16978</name>
</gene>
<dbReference type="EMBL" id="HBFQ01024069">
    <property type="protein sequence ID" value="CAD8842630.1"/>
    <property type="molecule type" value="Transcribed_RNA"/>
</dbReference>
<dbReference type="InterPro" id="IPR047038">
    <property type="entry name" value="eEF3_chromodomain-like_sf"/>
</dbReference>
<dbReference type="Pfam" id="PF00005">
    <property type="entry name" value="ABC_tran"/>
    <property type="match status" value="1"/>
</dbReference>
<keyword evidence="2" id="KW-0963">Cytoplasm</keyword>
<name>A0A7S1A5M1_NOCSC</name>
<evidence type="ECO:0000259" key="4">
    <source>
        <dbReference type="PROSITE" id="PS50893"/>
    </source>
</evidence>
<dbReference type="GO" id="GO:0005737">
    <property type="term" value="C:cytoplasm"/>
    <property type="evidence" value="ECO:0007669"/>
    <property type="project" value="UniProtKB-SubCell"/>
</dbReference>
<dbReference type="InterPro" id="IPR027417">
    <property type="entry name" value="P-loop_NTPase"/>
</dbReference>
<dbReference type="InterPro" id="IPR050611">
    <property type="entry name" value="ABCF"/>
</dbReference>
<dbReference type="PROSITE" id="PS50893">
    <property type="entry name" value="ABC_TRANSPORTER_2"/>
    <property type="match status" value="1"/>
</dbReference>
<evidence type="ECO:0000256" key="2">
    <source>
        <dbReference type="ARBA" id="ARBA00022490"/>
    </source>
</evidence>
<sequence>MPENNRLLFPQPEKNFSAKVVPETTVLKLSRASFTHVGADTALFENLNLTVKWSSKVGIVGKNGVGKSTLLEIMANRRQSNGGQPMYWQHKGLRLVYVAQHSEAQLGDFMKNTPCEYIQLRFKRGYDVEARPTSTFSERQKPSKKEQQRLVEIGKRHGKKGKNIECVVRRYASGANADDTLYEVKWEGLGPADNSFEKLSRFRFLGREYLLDEFNERMDEAWGEMGERPLEQNEVSRHLLDFGLNEDTFERRIEMLSSGQRSKLLLAASFWTRPHLVCMDEPTNYVDEESVESLKNALRVFKGSAIIVSHHQKFVDEVCDTVWEVSDRQVAVSHRLKN</sequence>
<comment type="subcellular location">
    <subcellularLocation>
        <location evidence="1">Cytoplasm</location>
    </subcellularLocation>
</comment>
<accession>A0A7S1A5M1</accession>